<evidence type="ECO:0000256" key="7">
    <source>
        <dbReference type="ARBA" id="ARBA00023125"/>
    </source>
</evidence>
<name>A0A915D9F6_9BILA</name>
<evidence type="ECO:0000256" key="8">
    <source>
        <dbReference type="ARBA" id="ARBA00023163"/>
    </source>
</evidence>
<keyword evidence="9 11" id="KW-0675">Receptor</keyword>
<keyword evidence="7 11" id="KW-0238">DNA-binding</keyword>
<dbReference type="SMART" id="SM00430">
    <property type="entry name" value="HOLI"/>
    <property type="match status" value="1"/>
</dbReference>
<dbReference type="Proteomes" id="UP000887574">
    <property type="component" value="Unplaced"/>
</dbReference>
<keyword evidence="3 11" id="KW-0479">Metal-binding</keyword>
<keyword evidence="14" id="KW-1185">Reference proteome</keyword>
<dbReference type="SUPFAM" id="SSF48508">
    <property type="entry name" value="Nuclear receptor ligand-binding domain"/>
    <property type="match status" value="1"/>
</dbReference>
<keyword evidence="8 11" id="KW-0804">Transcription</keyword>
<organism evidence="14 15">
    <name type="scientific">Ditylenchus dipsaci</name>
    <dbReference type="NCBI Taxonomy" id="166011"/>
    <lineage>
        <taxon>Eukaryota</taxon>
        <taxon>Metazoa</taxon>
        <taxon>Ecdysozoa</taxon>
        <taxon>Nematoda</taxon>
        <taxon>Chromadorea</taxon>
        <taxon>Rhabditida</taxon>
        <taxon>Tylenchina</taxon>
        <taxon>Tylenchomorpha</taxon>
        <taxon>Sphaerularioidea</taxon>
        <taxon>Anguinidae</taxon>
        <taxon>Anguininae</taxon>
        <taxon>Ditylenchus</taxon>
    </lineage>
</organism>
<keyword evidence="6 11" id="KW-0805">Transcription regulation</keyword>
<dbReference type="PANTHER" id="PTHR24083">
    <property type="entry name" value="NUCLEAR HORMONE RECEPTOR"/>
    <property type="match status" value="1"/>
</dbReference>
<evidence type="ECO:0000259" key="12">
    <source>
        <dbReference type="PROSITE" id="PS51030"/>
    </source>
</evidence>
<dbReference type="GO" id="GO:0008270">
    <property type="term" value="F:zinc ion binding"/>
    <property type="evidence" value="ECO:0007669"/>
    <property type="project" value="UniProtKB-KW"/>
</dbReference>
<evidence type="ECO:0000256" key="10">
    <source>
        <dbReference type="ARBA" id="ARBA00023242"/>
    </source>
</evidence>
<feature type="domain" description="NR LBD" evidence="13">
    <location>
        <begin position="196"/>
        <end position="439"/>
    </location>
</feature>
<proteinExistence type="inferred from homology"/>
<dbReference type="AlphaFoldDB" id="A0A915D9F6"/>
<dbReference type="GO" id="GO:0003700">
    <property type="term" value="F:DNA-binding transcription factor activity"/>
    <property type="evidence" value="ECO:0007669"/>
    <property type="project" value="InterPro"/>
</dbReference>
<evidence type="ECO:0000259" key="13">
    <source>
        <dbReference type="PROSITE" id="PS51843"/>
    </source>
</evidence>
<evidence type="ECO:0000256" key="2">
    <source>
        <dbReference type="ARBA" id="ARBA00005993"/>
    </source>
</evidence>
<sequence>MTRQQLVEVIDVVDLENLRLLSWNCRWIMVNYSQSSTSKTTHKYLSSSHVAPTTCSVCDQPTKYFHYDVPSCSSCKTFFRRILLLHQSYTCKNNNKCINLIDCRACRFDKCILVGMNPLAIKFPAHVDVQKLSKELNAKRACLLQKSNLKKSMESKEVVNCQLLQYFLLVEARLRSVRESFVCPTAISSYTTMQDLILSSKNELANAELYKQPKDCDKRNFLEAGSNFKCSVPYYFQLGIFLSVEMAKTLPVFNFLSYKTQESMVRHMSLVNTIFLDGYYSYERHQKGIVFPNGALFLNNAINTSCDHKCGDHKIRTRMKEYKKDLCRSIMQPIWRIGLSIEEFVLLKAIIYCNSVMGELDSTDKELLKKESERFSTILLTYLQQKLGIVAGAKKFAELILLIDTLLRIAQVAREFHAMVHSVLGLRDDFSPFFHSVMHV</sequence>
<evidence type="ECO:0000256" key="5">
    <source>
        <dbReference type="ARBA" id="ARBA00022833"/>
    </source>
</evidence>
<dbReference type="InterPro" id="IPR001628">
    <property type="entry name" value="Znf_hrmn_rcpt"/>
</dbReference>
<dbReference type="PRINTS" id="PR00047">
    <property type="entry name" value="STROIDFINGER"/>
</dbReference>
<dbReference type="SMART" id="SM00399">
    <property type="entry name" value="ZnF_C4"/>
    <property type="match status" value="1"/>
</dbReference>
<dbReference type="InterPro" id="IPR050274">
    <property type="entry name" value="Nuclear_hormone_rcpt_NR2"/>
</dbReference>
<dbReference type="InterPro" id="IPR013088">
    <property type="entry name" value="Znf_NHR/GATA"/>
</dbReference>
<evidence type="ECO:0000256" key="4">
    <source>
        <dbReference type="ARBA" id="ARBA00022771"/>
    </source>
</evidence>
<dbReference type="GO" id="GO:0000978">
    <property type="term" value="F:RNA polymerase II cis-regulatory region sequence-specific DNA binding"/>
    <property type="evidence" value="ECO:0007669"/>
    <property type="project" value="InterPro"/>
</dbReference>
<dbReference type="PROSITE" id="PS51843">
    <property type="entry name" value="NR_LBD"/>
    <property type="match status" value="1"/>
</dbReference>
<keyword evidence="5 11" id="KW-0862">Zinc</keyword>
<evidence type="ECO:0000256" key="3">
    <source>
        <dbReference type="ARBA" id="ARBA00022723"/>
    </source>
</evidence>
<evidence type="ECO:0000313" key="14">
    <source>
        <dbReference type="Proteomes" id="UP000887574"/>
    </source>
</evidence>
<dbReference type="Pfam" id="PF00104">
    <property type="entry name" value="Hormone_recep"/>
    <property type="match status" value="1"/>
</dbReference>
<dbReference type="PROSITE" id="PS00031">
    <property type="entry name" value="NUCLEAR_REC_DBD_1"/>
    <property type="match status" value="1"/>
</dbReference>
<dbReference type="InterPro" id="IPR035500">
    <property type="entry name" value="NHR-like_dom_sf"/>
</dbReference>
<evidence type="ECO:0000256" key="1">
    <source>
        <dbReference type="ARBA" id="ARBA00004123"/>
    </source>
</evidence>
<accession>A0A915D9F6</accession>
<evidence type="ECO:0000256" key="6">
    <source>
        <dbReference type="ARBA" id="ARBA00023015"/>
    </source>
</evidence>
<dbReference type="GO" id="GO:0005634">
    <property type="term" value="C:nucleus"/>
    <property type="evidence" value="ECO:0007669"/>
    <property type="project" value="UniProtKB-SubCell"/>
</dbReference>
<dbReference type="CDD" id="cd06960">
    <property type="entry name" value="NR_DBD_HNF4A"/>
    <property type="match status" value="1"/>
</dbReference>
<keyword evidence="4 11" id="KW-0863">Zinc-finger</keyword>
<feature type="domain" description="Nuclear receptor" evidence="12">
    <location>
        <begin position="52"/>
        <end position="123"/>
    </location>
</feature>
<protein>
    <submittedName>
        <fullName evidence="15">Uncharacterized protein</fullName>
    </submittedName>
</protein>
<keyword evidence="10 11" id="KW-0539">Nucleus</keyword>
<evidence type="ECO:0000256" key="11">
    <source>
        <dbReference type="RuleBase" id="RU004334"/>
    </source>
</evidence>
<comment type="similarity">
    <text evidence="2 11">Belongs to the nuclear hormone receptor family.</text>
</comment>
<dbReference type="PROSITE" id="PS51030">
    <property type="entry name" value="NUCLEAR_REC_DBD_2"/>
    <property type="match status" value="1"/>
</dbReference>
<dbReference type="PRINTS" id="PR00398">
    <property type="entry name" value="STRDHORMONER"/>
</dbReference>
<evidence type="ECO:0000256" key="9">
    <source>
        <dbReference type="ARBA" id="ARBA00023170"/>
    </source>
</evidence>
<comment type="subcellular location">
    <subcellularLocation>
        <location evidence="1 11">Nucleus</location>
    </subcellularLocation>
</comment>
<dbReference type="Pfam" id="PF00105">
    <property type="entry name" value="zf-C4"/>
    <property type="match status" value="1"/>
</dbReference>
<evidence type="ECO:0000313" key="15">
    <source>
        <dbReference type="WBParaSite" id="jg16959"/>
    </source>
</evidence>
<dbReference type="Gene3D" id="3.30.50.10">
    <property type="entry name" value="Erythroid Transcription Factor GATA-1, subunit A"/>
    <property type="match status" value="1"/>
</dbReference>
<dbReference type="SUPFAM" id="SSF57716">
    <property type="entry name" value="Glucocorticoid receptor-like (DNA-binding domain)"/>
    <property type="match status" value="1"/>
</dbReference>
<dbReference type="InterPro" id="IPR001723">
    <property type="entry name" value="Nuclear_hrmn_rcpt"/>
</dbReference>
<dbReference type="InterPro" id="IPR049636">
    <property type="entry name" value="HNF4-like_DBD"/>
</dbReference>
<dbReference type="InterPro" id="IPR000536">
    <property type="entry name" value="Nucl_hrmn_rcpt_lig-bd"/>
</dbReference>
<dbReference type="WBParaSite" id="jg16959">
    <property type="protein sequence ID" value="jg16959"/>
    <property type="gene ID" value="jg16959"/>
</dbReference>
<reference evidence="15" key="1">
    <citation type="submission" date="2022-11" db="UniProtKB">
        <authorList>
            <consortium name="WormBaseParasite"/>
        </authorList>
    </citation>
    <scope>IDENTIFICATION</scope>
</reference>
<dbReference type="Gene3D" id="1.10.565.10">
    <property type="entry name" value="Retinoid X Receptor"/>
    <property type="match status" value="1"/>
</dbReference>